<protein>
    <submittedName>
        <fullName evidence="1">Uncharacterized protein</fullName>
    </submittedName>
</protein>
<reference evidence="2" key="2">
    <citation type="submission" date="2006-09" db="EMBL/GenBank/DDBJ databases">
        <title>The genome sequence of Plasmodium falciparum Dd2.</title>
        <authorList>
            <consortium name="The Broad Institute Genome Sequencing Platform"/>
            <person name="Birren B."/>
            <person name="Lander E."/>
            <person name="Galagan J."/>
            <person name="Nusbaum C."/>
            <person name="Devon K."/>
            <person name="Henn M."/>
            <person name="Jaffe D."/>
            <person name="Butler J."/>
            <person name="Alvarez P."/>
            <person name="Gnerre S."/>
            <person name="Grabherr M."/>
            <person name="Kleber M."/>
            <person name="Mauceli E."/>
            <person name="Brockman W."/>
            <person name="MacCallum I.A."/>
            <person name="Rounsley S."/>
            <person name="Young S."/>
            <person name="LaButti K."/>
            <person name="Pushparaj V."/>
            <person name="DeCaprio D."/>
            <person name="Crawford M."/>
            <person name="Koehrsen M."/>
            <person name="Engels R."/>
            <person name="Montgomery P."/>
            <person name="Pearson M."/>
            <person name="Howarth C."/>
            <person name="Larson L."/>
            <person name="Luoma S."/>
            <person name="White J."/>
            <person name="Kodira C."/>
            <person name="Zeng Q."/>
            <person name="O'Leary S."/>
            <person name="Yandava C."/>
            <person name="Alvarado L."/>
            <person name="Wirth D."/>
            <person name="Volkman S."/>
            <person name="Hartl D."/>
        </authorList>
    </citation>
    <scope>NUCLEOTIDE SEQUENCE [LARGE SCALE GENOMIC DNA]</scope>
</reference>
<organism evidence="1 2">
    <name type="scientific">Plasmodium falciparum (isolate Dd2)</name>
    <dbReference type="NCBI Taxonomy" id="57267"/>
    <lineage>
        <taxon>Eukaryota</taxon>
        <taxon>Sar</taxon>
        <taxon>Alveolata</taxon>
        <taxon>Apicomplexa</taxon>
        <taxon>Aconoidasida</taxon>
        <taxon>Haemosporida</taxon>
        <taxon>Plasmodiidae</taxon>
        <taxon>Plasmodium</taxon>
        <taxon>Plasmodium (Laverania)</taxon>
    </lineage>
</organism>
<sequence length="17" mass="2047">MSYFMLIVIVYLLILSQ</sequence>
<dbReference type="KEGG" id="pfd:PFDG_04816"/>
<dbReference type="Proteomes" id="UP000054282">
    <property type="component" value="Unassembled WGS sequence"/>
</dbReference>
<evidence type="ECO:0000313" key="2">
    <source>
        <dbReference type="Proteomes" id="UP000054282"/>
    </source>
</evidence>
<name>A0A0L7M8Y2_PLAF4</name>
<proteinExistence type="predicted"/>
<reference evidence="2" key="1">
    <citation type="submission" date="2006-09" db="EMBL/GenBank/DDBJ databases">
        <title>Annotation of Plasmodium falciparum Dd2.</title>
        <authorList>
            <consortium name="The Broad Institute Genome Sequencing Platform"/>
            <person name="Volkman S.K."/>
            <person name="Neafsey D.E."/>
            <person name="Dash A.P."/>
            <person name="Chitnis C.E."/>
            <person name="Hartl D.L."/>
            <person name="Young S.K."/>
            <person name="Zeng Q."/>
            <person name="Koehrsen M."/>
            <person name="Alvarado L."/>
            <person name="Berlin A."/>
            <person name="Borenstein D."/>
            <person name="Chapman S.B."/>
            <person name="Chen Z."/>
            <person name="Engels R."/>
            <person name="Freedman E."/>
            <person name="Gellesch M."/>
            <person name="Goldberg J."/>
            <person name="Griggs A."/>
            <person name="Gujja S."/>
            <person name="Heilman E.R."/>
            <person name="Heiman D.I."/>
            <person name="Howarth C."/>
            <person name="Jen D."/>
            <person name="Larson L."/>
            <person name="Mehta T."/>
            <person name="Neiman D."/>
            <person name="Park D."/>
            <person name="Pearson M."/>
            <person name="Roberts A."/>
            <person name="Saif S."/>
            <person name="Shea T."/>
            <person name="Shenoy N."/>
            <person name="Sisk P."/>
            <person name="Stolte C."/>
            <person name="Sykes S."/>
            <person name="Walk T."/>
            <person name="White J."/>
            <person name="Yandava C."/>
            <person name="Haas B."/>
            <person name="Henn M.R."/>
            <person name="Nusbaum C."/>
            <person name="Birren B."/>
        </authorList>
    </citation>
    <scope>NUCLEOTIDE SEQUENCE [LARGE SCALE GENOMIC DNA]</scope>
</reference>
<gene>
    <name evidence="1" type="ORF">PFDG_04816</name>
</gene>
<dbReference type="EMBL" id="GG702117">
    <property type="protein sequence ID" value="KOB89268.1"/>
    <property type="molecule type" value="Genomic_DNA"/>
</dbReference>
<dbReference type="AlphaFoldDB" id="A0A0L7M8Y2"/>
<accession>A0A0L7M8Y2</accession>
<evidence type="ECO:0000313" key="1">
    <source>
        <dbReference type="EMBL" id="KOB89268.1"/>
    </source>
</evidence>